<evidence type="ECO:0000256" key="5">
    <source>
        <dbReference type="HAMAP-Rule" id="MF_01080"/>
    </source>
</evidence>
<proteinExistence type="inferred from homology"/>
<dbReference type="HAMAP" id="MF_01080">
    <property type="entry name" value="TruB_bact"/>
    <property type="match status" value="1"/>
</dbReference>
<dbReference type="CDD" id="cd02573">
    <property type="entry name" value="PseudoU_synth_EcTruB"/>
    <property type="match status" value="1"/>
</dbReference>
<reference evidence="8 9" key="1">
    <citation type="journal article" date="2016" name="Nat. Commun.">
        <title>Thousands of microbial genomes shed light on interconnected biogeochemical processes in an aquifer system.</title>
        <authorList>
            <person name="Anantharaman K."/>
            <person name="Brown C.T."/>
            <person name="Hug L.A."/>
            <person name="Sharon I."/>
            <person name="Castelle C.J."/>
            <person name="Probst A.J."/>
            <person name="Thomas B.C."/>
            <person name="Singh A."/>
            <person name="Wilkins M.J."/>
            <person name="Karaoz U."/>
            <person name="Brodie E.L."/>
            <person name="Williams K.H."/>
            <person name="Hubbard S.S."/>
            <person name="Banfield J.F."/>
        </authorList>
    </citation>
    <scope>NUCLEOTIDE SEQUENCE [LARGE SCALE GENOMIC DNA]</scope>
</reference>
<evidence type="ECO:0000313" key="9">
    <source>
        <dbReference type="Proteomes" id="UP000179266"/>
    </source>
</evidence>
<protein>
    <recommendedName>
        <fullName evidence="5">tRNA pseudouridine synthase B</fullName>
        <ecNumber evidence="5">5.4.99.25</ecNumber>
    </recommendedName>
    <alternativeName>
        <fullName evidence="5">tRNA pseudouridine(55) synthase</fullName>
        <shortName evidence="5">Psi55 synthase</shortName>
    </alternativeName>
    <alternativeName>
        <fullName evidence="5">tRNA pseudouridylate synthase</fullName>
    </alternativeName>
    <alternativeName>
        <fullName evidence="5">tRNA-uridine isomerase</fullName>
    </alternativeName>
</protein>
<keyword evidence="4 5" id="KW-0413">Isomerase</keyword>
<dbReference type="GO" id="GO:0160148">
    <property type="term" value="F:tRNA pseudouridine(55) synthase activity"/>
    <property type="evidence" value="ECO:0007669"/>
    <property type="project" value="UniProtKB-EC"/>
</dbReference>
<dbReference type="InterPro" id="IPR020103">
    <property type="entry name" value="PsdUridine_synth_cat_dom_sf"/>
</dbReference>
<comment type="function">
    <text evidence="5">Responsible for synthesis of pseudouridine from uracil-55 in the psi GC loop of transfer RNAs.</text>
</comment>
<evidence type="ECO:0000259" key="6">
    <source>
        <dbReference type="Pfam" id="PF01509"/>
    </source>
</evidence>
<name>A0A1F7RMP7_9BACT</name>
<evidence type="ECO:0000256" key="4">
    <source>
        <dbReference type="ARBA" id="ARBA00023235"/>
    </source>
</evidence>
<dbReference type="PANTHER" id="PTHR13767:SF2">
    <property type="entry name" value="PSEUDOURIDYLATE SYNTHASE TRUB1"/>
    <property type="match status" value="1"/>
</dbReference>
<gene>
    <name evidence="5" type="primary">truB</name>
    <name evidence="8" type="ORF">A2161_03555</name>
</gene>
<feature type="active site" description="Nucleophile" evidence="5">
    <location>
        <position position="42"/>
    </location>
</feature>
<dbReference type="InterPro" id="IPR032819">
    <property type="entry name" value="TruB_C"/>
</dbReference>
<dbReference type="SUPFAM" id="SSF55120">
    <property type="entry name" value="Pseudouridine synthase"/>
    <property type="match status" value="1"/>
</dbReference>
<keyword evidence="3 5" id="KW-0819">tRNA processing</keyword>
<feature type="domain" description="Pseudouridine synthase II N-terminal" evidence="6">
    <location>
        <begin position="27"/>
        <end position="175"/>
    </location>
</feature>
<evidence type="ECO:0000256" key="3">
    <source>
        <dbReference type="ARBA" id="ARBA00022694"/>
    </source>
</evidence>
<dbReference type="InterPro" id="IPR014780">
    <property type="entry name" value="tRNA_psdUridine_synth_TruB"/>
</dbReference>
<dbReference type="Pfam" id="PF16198">
    <property type="entry name" value="TruB_C_2"/>
    <property type="match status" value="1"/>
</dbReference>
<evidence type="ECO:0000313" key="8">
    <source>
        <dbReference type="EMBL" id="OGL42846.1"/>
    </source>
</evidence>
<dbReference type="GO" id="GO:0003723">
    <property type="term" value="F:RNA binding"/>
    <property type="evidence" value="ECO:0007669"/>
    <property type="project" value="InterPro"/>
</dbReference>
<comment type="caution">
    <text evidence="8">The sequence shown here is derived from an EMBL/GenBank/DDBJ whole genome shotgun (WGS) entry which is preliminary data.</text>
</comment>
<dbReference type="Gene3D" id="3.30.2350.10">
    <property type="entry name" value="Pseudouridine synthase"/>
    <property type="match status" value="1"/>
</dbReference>
<accession>A0A1F7RMP7</accession>
<dbReference type="Pfam" id="PF01509">
    <property type="entry name" value="TruB_N"/>
    <property type="match status" value="1"/>
</dbReference>
<feature type="domain" description="tRNA pseudouridylate synthase B C-terminal" evidence="7">
    <location>
        <begin position="176"/>
        <end position="229"/>
    </location>
</feature>
<dbReference type="InterPro" id="IPR002501">
    <property type="entry name" value="PsdUridine_synth_N"/>
</dbReference>
<dbReference type="Proteomes" id="UP000179266">
    <property type="component" value="Unassembled WGS sequence"/>
</dbReference>
<dbReference type="AlphaFoldDB" id="A0A1F7RMP7"/>
<evidence type="ECO:0000256" key="2">
    <source>
        <dbReference type="ARBA" id="ARBA00005642"/>
    </source>
</evidence>
<dbReference type="EMBL" id="MGDD01000303">
    <property type="protein sequence ID" value="OGL42846.1"/>
    <property type="molecule type" value="Genomic_DNA"/>
</dbReference>
<dbReference type="EC" id="5.4.99.25" evidence="5"/>
<comment type="similarity">
    <text evidence="2 5">Belongs to the pseudouridine synthase TruB family. Type 1 subfamily.</text>
</comment>
<comment type="catalytic activity">
    <reaction evidence="1 5">
        <text>uridine(55) in tRNA = pseudouridine(55) in tRNA</text>
        <dbReference type="Rhea" id="RHEA:42532"/>
        <dbReference type="Rhea" id="RHEA-COMP:10101"/>
        <dbReference type="Rhea" id="RHEA-COMP:10102"/>
        <dbReference type="ChEBI" id="CHEBI:65314"/>
        <dbReference type="ChEBI" id="CHEBI:65315"/>
        <dbReference type="EC" id="5.4.99.25"/>
    </reaction>
</comment>
<dbReference type="GO" id="GO:1990481">
    <property type="term" value="P:mRNA pseudouridine synthesis"/>
    <property type="evidence" value="ECO:0007669"/>
    <property type="project" value="TreeGrafter"/>
</dbReference>
<dbReference type="NCBIfam" id="TIGR00431">
    <property type="entry name" value="TruB"/>
    <property type="match status" value="1"/>
</dbReference>
<dbReference type="GO" id="GO:0031119">
    <property type="term" value="P:tRNA pseudouridine synthesis"/>
    <property type="evidence" value="ECO:0007669"/>
    <property type="project" value="UniProtKB-UniRule"/>
</dbReference>
<dbReference type="PANTHER" id="PTHR13767">
    <property type="entry name" value="TRNA-PSEUDOURIDINE SYNTHASE"/>
    <property type="match status" value="1"/>
</dbReference>
<evidence type="ECO:0000256" key="1">
    <source>
        <dbReference type="ARBA" id="ARBA00000385"/>
    </source>
</evidence>
<evidence type="ECO:0000259" key="7">
    <source>
        <dbReference type="Pfam" id="PF16198"/>
    </source>
</evidence>
<organism evidence="8 9">
    <name type="scientific">Candidatus Schekmanbacteria bacterium RBG_13_48_7</name>
    <dbReference type="NCBI Taxonomy" id="1817878"/>
    <lineage>
        <taxon>Bacteria</taxon>
        <taxon>Candidatus Schekmaniibacteriota</taxon>
    </lineage>
</organism>
<sequence>MANEVNGVLNINKPKGLSSNQTVQKIRKSIKKVKAGYAGTLDPEAMGVLPVCLGKATKIVNFILDGKKEYQVIMHLGIRTDTQDATGNILKKTSDSIPDRETITEVLKAFIGSIQQVPPMHSALHFHGKRMYQLARRGIQVERTPRNVIIYDIRNIHIEDNMVDFIVECSKGTYIRTLCDDVGEKLGCGAHLKRLIRSRSGMFTIEKSLSLEEIPELVASKRIEEQIHSIEEVLINLPGVSVLDQYKYNVINGNAIPETWLKQEISSYSTTGFLKILDSKGKLVALGKLEKGNDNTQTCINTWIKISKVLM</sequence>